<gene>
    <name evidence="1" type="ORF">GA0061080_10675</name>
</gene>
<evidence type="ECO:0000313" key="1">
    <source>
        <dbReference type="EMBL" id="SCC28858.1"/>
    </source>
</evidence>
<dbReference type="STRING" id="1798183.GA0061080_10675"/>
<name>A0A1C4DC87_9GAMM</name>
<dbReference type="OrthoDB" id="6507185at2"/>
<sequence>MTDKTLKDLLLEGVDRFNNSDKPASIIDEALEELFKNTIESAFGRYSDFGLAVKEAFKEALPANIQDVISLPKYNQLIVNSLQQQWLSSNVEQNFVDKATKMLNNIINEYPIPEYIYLSDLLEAFVEEYAEEAMEKGWDRPDVRTNESSCYYMHIYFDKIPKNESYSSYMDGSEYELDNNLACRRLDEKVKDKFELAECYAYEVYSAKIDGECIGKLIQPTNTKYQNLIIALYYGQSKLVFDCDMIDDFVYPNHCD</sequence>
<proteinExistence type="predicted"/>
<dbReference type="Proteomes" id="UP000199698">
    <property type="component" value="Unassembled WGS sequence"/>
</dbReference>
<dbReference type="AlphaFoldDB" id="A0A1C4DC87"/>
<dbReference type="EMBL" id="FMBA01000067">
    <property type="protein sequence ID" value="SCC28858.1"/>
    <property type="molecule type" value="Genomic_DNA"/>
</dbReference>
<dbReference type="RefSeq" id="WP_091125748.1">
    <property type="nucleotide sequence ID" value="NZ_FMBA01000067.1"/>
</dbReference>
<reference evidence="2" key="1">
    <citation type="submission" date="2016-08" db="EMBL/GenBank/DDBJ databases">
        <authorList>
            <person name="Varghese N."/>
            <person name="Submissions Spin"/>
        </authorList>
    </citation>
    <scope>NUCLEOTIDE SEQUENCE [LARGE SCALE GENOMIC DNA]</scope>
    <source>
        <strain evidence="2">R-53144</strain>
    </source>
</reference>
<organism evidence="1 2">
    <name type="scientific">Gilliamella intestini</name>
    <dbReference type="NCBI Taxonomy" id="1798183"/>
    <lineage>
        <taxon>Bacteria</taxon>
        <taxon>Pseudomonadati</taxon>
        <taxon>Pseudomonadota</taxon>
        <taxon>Gammaproteobacteria</taxon>
        <taxon>Orbales</taxon>
        <taxon>Orbaceae</taxon>
        <taxon>Gilliamella</taxon>
    </lineage>
</organism>
<accession>A0A1C4DC87</accession>
<evidence type="ECO:0000313" key="2">
    <source>
        <dbReference type="Proteomes" id="UP000199698"/>
    </source>
</evidence>
<protein>
    <submittedName>
        <fullName evidence="1">Uncharacterized protein</fullName>
    </submittedName>
</protein>
<keyword evidence="2" id="KW-1185">Reference proteome</keyword>